<dbReference type="EMBL" id="KZ820023">
    <property type="protein sequence ID" value="PWN49641.1"/>
    <property type="molecule type" value="Genomic_DNA"/>
</dbReference>
<evidence type="ECO:0000313" key="2">
    <source>
        <dbReference type="Proteomes" id="UP000245626"/>
    </source>
</evidence>
<sequence>MMHQLRGRACKMESKPAGAELLCRMLAKIVKERNNMIDHPYVKGPASAGIRPSYGRSKSCPFDCLSVERRNYVFMLFAMSKSVEMATLDPC</sequence>
<reference evidence="1 2" key="1">
    <citation type="journal article" date="2018" name="Mol. Biol. Evol.">
        <title>Broad Genomic Sampling Reveals a Smut Pathogenic Ancestry of the Fungal Clade Ustilaginomycotina.</title>
        <authorList>
            <person name="Kijpornyongpan T."/>
            <person name="Mondo S.J."/>
            <person name="Barry K."/>
            <person name="Sandor L."/>
            <person name="Lee J."/>
            <person name="Lipzen A."/>
            <person name="Pangilinan J."/>
            <person name="LaButti K."/>
            <person name="Hainaut M."/>
            <person name="Henrissat B."/>
            <person name="Grigoriev I.V."/>
            <person name="Spatafora J.W."/>
            <person name="Aime M.C."/>
        </authorList>
    </citation>
    <scope>NUCLEOTIDE SEQUENCE [LARGE SCALE GENOMIC DNA]</scope>
    <source>
        <strain evidence="1 2">SA 807</strain>
    </source>
</reference>
<protein>
    <submittedName>
        <fullName evidence="1">Uncharacterized protein</fullName>
    </submittedName>
</protein>
<evidence type="ECO:0000313" key="1">
    <source>
        <dbReference type="EMBL" id="PWN49641.1"/>
    </source>
</evidence>
<accession>A0ACD0NV31</accession>
<proteinExistence type="predicted"/>
<organism evidence="1 2">
    <name type="scientific">Violaceomyces palustris</name>
    <dbReference type="NCBI Taxonomy" id="1673888"/>
    <lineage>
        <taxon>Eukaryota</taxon>
        <taxon>Fungi</taxon>
        <taxon>Dikarya</taxon>
        <taxon>Basidiomycota</taxon>
        <taxon>Ustilaginomycotina</taxon>
        <taxon>Ustilaginomycetes</taxon>
        <taxon>Violaceomycetales</taxon>
        <taxon>Violaceomycetaceae</taxon>
        <taxon>Violaceomyces</taxon>
    </lineage>
</organism>
<gene>
    <name evidence="1" type="ORF">IE53DRAFT_134710</name>
</gene>
<keyword evidence="2" id="KW-1185">Reference proteome</keyword>
<name>A0ACD0NV31_9BASI</name>
<dbReference type="Proteomes" id="UP000245626">
    <property type="component" value="Unassembled WGS sequence"/>
</dbReference>